<keyword evidence="3" id="KW-1185">Reference proteome</keyword>
<sequence length="149" mass="15959">MIVSQAISPDATTEAGSSDGRDDQARHGPPNGPTVSSVVAPALLSDTREPAHSPWPRGPSAYRPWVIVFVPVSAVIASSGYTRTVGQVRPTSARLSVYCRSMSIAKGRAGKGYWRRLDRHLFFYRSPSPALMAGDPAARISRIEGSGPR</sequence>
<gene>
    <name evidence="2" type="ORF">CDEST_08449</name>
</gene>
<dbReference type="EMBL" id="CP137309">
    <property type="protein sequence ID" value="WQF83435.1"/>
    <property type="molecule type" value="Genomic_DNA"/>
</dbReference>
<evidence type="ECO:0000256" key="1">
    <source>
        <dbReference type="SAM" id="MobiDB-lite"/>
    </source>
</evidence>
<protein>
    <submittedName>
        <fullName evidence="2">Uncharacterized protein</fullName>
    </submittedName>
</protein>
<dbReference type="AlphaFoldDB" id="A0AAX4IJA8"/>
<proteinExistence type="predicted"/>
<dbReference type="GeneID" id="87944952"/>
<accession>A0AAX4IJA8</accession>
<feature type="region of interest" description="Disordered" evidence="1">
    <location>
        <begin position="1"/>
        <end position="59"/>
    </location>
</feature>
<evidence type="ECO:0000313" key="2">
    <source>
        <dbReference type="EMBL" id="WQF83435.1"/>
    </source>
</evidence>
<dbReference type="Proteomes" id="UP001322277">
    <property type="component" value="Chromosome 5"/>
</dbReference>
<feature type="compositionally biased region" description="Polar residues" evidence="1">
    <location>
        <begin position="1"/>
        <end position="16"/>
    </location>
</feature>
<reference evidence="3" key="1">
    <citation type="journal article" date="2023" name="bioRxiv">
        <title>Complete genome of the Medicago anthracnose fungus, Colletotrichum destructivum, reveals a mini-chromosome-like region within a core chromosome.</title>
        <authorList>
            <person name="Lapalu N."/>
            <person name="Simon A."/>
            <person name="Lu A."/>
            <person name="Plaumann P.-L."/>
            <person name="Amselem J."/>
            <person name="Pigne S."/>
            <person name="Auger A."/>
            <person name="Koch C."/>
            <person name="Dallery J.-F."/>
            <person name="O'Connell R.J."/>
        </authorList>
    </citation>
    <scope>NUCLEOTIDE SEQUENCE [LARGE SCALE GENOMIC DNA]</scope>
    <source>
        <strain evidence="3">CBS 520.97</strain>
    </source>
</reference>
<dbReference type="KEGG" id="cdet:87944952"/>
<dbReference type="RefSeq" id="XP_062780659.1">
    <property type="nucleotide sequence ID" value="XM_062924608.1"/>
</dbReference>
<name>A0AAX4IJA8_9PEZI</name>
<evidence type="ECO:0000313" key="3">
    <source>
        <dbReference type="Proteomes" id="UP001322277"/>
    </source>
</evidence>
<organism evidence="2 3">
    <name type="scientific">Colletotrichum destructivum</name>
    <dbReference type="NCBI Taxonomy" id="34406"/>
    <lineage>
        <taxon>Eukaryota</taxon>
        <taxon>Fungi</taxon>
        <taxon>Dikarya</taxon>
        <taxon>Ascomycota</taxon>
        <taxon>Pezizomycotina</taxon>
        <taxon>Sordariomycetes</taxon>
        <taxon>Hypocreomycetidae</taxon>
        <taxon>Glomerellales</taxon>
        <taxon>Glomerellaceae</taxon>
        <taxon>Colletotrichum</taxon>
        <taxon>Colletotrichum destructivum species complex</taxon>
    </lineage>
</organism>